<dbReference type="Proteomes" id="UP000193144">
    <property type="component" value="Unassembled WGS sequence"/>
</dbReference>
<accession>A0A1Y1ZRL6</accession>
<comment type="caution">
    <text evidence="2">The sequence shown here is derived from an EMBL/GenBank/DDBJ whole genome shotgun (WGS) entry which is preliminary data.</text>
</comment>
<keyword evidence="1" id="KW-0732">Signal</keyword>
<reference evidence="2 3" key="1">
    <citation type="submission" date="2016-07" db="EMBL/GenBank/DDBJ databases">
        <title>Pervasive Adenine N6-methylation of Active Genes in Fungi.</title>
        <authorList>
            <consortium name="DOE Joint Genome Institute"/>
            <person name="Mondo S.J."/>
            <person name="Dannebaum R.O."/>
            <person name="Kuo R.C."/>
            <person name="Labutti K."/>
            <person name="Haridas S."/>
            <person name="Kuo A."/>
            <person name="Salamov A."/>
            <person name="Ahrendt S.R."/>
            <person name="Lipzen A."/>
            <person name="Sullivan W."/>
            <person name="Andreopoulos W.B."/>
            <person name="Clum A."/>
            <person name="Lindquist E."/>
            <person name="Daum C."/>
            <person name="Ramamoorthy G.K."/>
            <person name="Gryganskyi A."/>
            <person name="Culley D."/>
            <person name="Magnuson J.K."/>
            <person name="James T.Y."/>
            <person name="O'Malley M.A."/>
            <person name="Stajich J.E."/>
            <person name="Spatafora J.W."/>
            <person name="Visel A."/>
            <person name="Grigoriev I.V."/>
        </authorList>
    </citation>
    <scope>NUCLEOTIDE SEQUENCE [LARGE SCALE GENOMIC DNA]</scope>
    <source>
        <strain evidence="2 3">CBS 115471</strain>
    </source>
</reference>
<evidence type="ECO:0000256" key="1">
    <source>
        <dbReference type="SAM" id="SignalP"/>
    </source>
</evidence>
<dbReference type="STRING" id="1231657.A0A1Y1ZRL6"/>
<dbReference type="AlphaFoldDB" id="A0A1Y1ZRL6"/>
<name>A0A1Y1ZRL6_9PLEO</name>
<feature type="chain" id="PRO_5010990989" evidence="1">
    <location>
        <begin position="18"/>
        <end position="98"/>
    </location>
</feature>
<dbReference type="OrthoDB" id="4186099at2759"/>
<evidence type="ECO:0000313" key="2">
    <source>
        <dbReference type="EMBL" id="ORY12637.1"/>
    </source>
</evidence>
<dbReference type="EMBL" id="MCFA01000049">
    <property type="protein sequence ID" value="ORY12637.1"/>
    <property type="molecule type" value="Genomic_DNA"/>
</dbReference>
<sequence length="98" mass="11038">MKFTLVAILAAASFAVAENCQPGLSYCGYNLLRRGNYRQDMEAELEKRTRNMGYTERYVQQSVFYCKDSAGGIEYSMYCGDNNNCKDGGANKNDACNW</sequence>
<gene>
    <name evidence="2" type="ORF">BCR34DRAFT_600522</name>
</gene>
<evidence type="ECO:0000313" key="3">
    <source>
        <dbReference type="Proteomes" id="UP000193144"/>
    </source>
</evidence>
<protein>
    <submittedName>
        <fullName evidence="2">Uncharacterized protein</fullName>
    </submittedName>
</protein>
<feature type="signal peptide" evidence="1">
    <location>
        <begin position="1"/>
        <end position="17"/>
    </location>
</feature>
<proteinExistence type="predicted"/>
<organism evidence="2 3">
    <name type="scientific">Clohesyomyces aquaticus</name>
    <dbReference type="NCBI Taxonomy" id="1231657"/>
    <lineage>
        <taxon>Eukaryota</taxon>
        <taxon>Fungi</taxon>
        <taxon>Dikarya</taxon>
        <taxon>Ascomycota</taxon>
        <taxon>Pezizomycotina</taxon>
        <taxon>Dothideomycetes</taxon>
        <taxon>Pleosporomycetidae</taxon>
        <taxon>Pleosporales</taxon>
        <taxon>Lindgomycetaceae</taxon>
        <taxon>Clohesyomyces</taxon>
    </lineage>
</organism>
<keyword evidence="3" id="KW-1185">Reference proteome</keyword>